<protein>
    <submittedName>
        <fullName evidence="4">Uncharacterized protein</fullName>
    </submittedName>
</protein>
<dbReference type="EMBL" id="FWFY01000008">
    <property type="protein sequence ID" value="SLN54979.1"/>
    <property type="molecule type" value="Genomic_DNA"/>
</dbReference>
<keyword evidence="6" id="KW-1185">Reference proteome</keyword>
<organism evidence="4 5">
    <name type="scientific">Limimaricola soesokkakensis</name>
    <dbReference type="NCBI Taxonomy" id="1343159"/>
    <lineage>
        <taxon>Bacteria</taxon>
        <taxon>Pseudomonadati</taxon>
        <taxon>Pseudomonadota</taxon>
        <taxon>Alphaproteobacteria</taxon>
        <taxon>Rhodobacterales</taxon>
        <taxon>Paracoccaceae</taxon>
        <taxon>Limimaricola</taxon>
    </lineage>
</organism>
<name>A0A1X6ZLE0_9RHOB</name>
<reference evidence="4 5" key="1">
    <citation type="submission" date="2017-03" db="EMBL/GenBank/DDBJ databases">
        <authorList>
            <person name="Afonso C.L."/>
            <person name="Miller P.J."/>
            <person name="Scott M.A."/>
            <person name="Spackman E."/>
            <person name="Goraichik I."/>
            <person name="Dimitrov K.M."/>
            <person name="Suarez D.L."/>
            <person name="Swayne D.E."/>
        </authorList>
    </citation>
    <scope>NUCLEOTIDE SEQUENCE [LARGE SCALE GENOMIC DNA]</scope>
    <source>
        <strain evidence="4 5">CECT 8367</strain>
    </source>
</reference>
<dbReference type="Proteomes" id="UP000240624">
    <property type="component" value="Unassembled WGS sequence"/>
</dbReference>
<feature type="transmembrane region" description="Helical" evidence="2">
    <location>
        <begin position="178"/>
        <end position="197"/>
    </location>
</feature>
<reference evidence="3 6" key="2">
    <citation type="submission" date="2018-03" db="EMBL/GenBank/DDBJ databases">
        <title>Genomic Encyclopedia of Archaeal and Bacterial Type Strains, Phase II (KMG-II): from individual species to whole genera.</title>
        <authorList>
            <person name="Goeker M."/>
        </authorList>
    </citation>
    <scope>NUCLEOTIDE SEQUENCE [LARGE SCALE GENOMIC DNA]</scope>
    <source>
        <strain evidence="3 6">DSM 29956</strain>
    </source>
</reference>
<feature type="transmembrane region" description="Helical" evidence="2">
    <location>
        <begin position="94"/>
        <end position="120"/>
    </location>
</feature>
<feature type="transmembrane region" description="Helical" evidence="2">
    <location>
        <begin position="209"/>
        <end position="227"/>
    </location>
</feature>
<proteinExistence type="predicted"/>
<feature type="transmembrane region" description="Helical" evidence="2">
    <location>
        <begin position="140"/>
        <end position="166"/>
    </location>
</feature>
<dbReference type="Proteomes" id="UP000193495">
    <property type="component" value="Unassembled WGS sequence"/>
</dbReference>
<evidence type="ECO:0000256" key="2">
    <source>
        <dbReference type="SAM" id="Phobius"/>
    </source>
</evidence>
<dbReference type="AlphaFoldDB" id="A0A1X6ZLE0"/>
<accession>A0A1X6ZLE0</accession>
<evidence type="ECO:0000313" key="5">
    <source>
        <dbReference type="Proteomes" id="UP000193495"/>
    </source>
</evidence>
<evidence type="ECO:0000313" key="3">
    <source>
        <dbReference type="EMBL" id="PSK85928.1"/>
    </source>
</evidence>
<keyword evidence="2" id="KW-0812">Transmembrane</keyword>
<evidence type="ECO:0000313" key="6">
    <source>
        <dbReference type="Proteomes" id="UP000240624"/>
    </source>
</evidence>
<keyword evidence="2" id="KW-1133">Transmembrane helix</keyword>
<keyword evidence="2" id="KW-0472">Membrane</keyword>
<dbReference type="EMBL" id="PYGB01000007">
    <property type="protein sequence ID" value="PSK85928.1"/>
    <property type="molecule type" value="Genomic_DNA"/>
</dbReference>
<evidence type="ECO:0000313" key="4">
    <source>
        <dbReference type="EMBL" id="SLN54979.1"/>
    </source>
</evidence>
<evidence type="ECO:0000256" key="1">
    <source>
        <dbReference type="SAM" id="MobiDB-lite"/>
    </source>
</evidence>
<sequence>MPQSQRRRRPQDAGPFRSERKDPRQIKQVTRKGQLSGDLLEPHESFSVDVGASLPAEFRLAGRPTSRTGPPMSRIPDTVKPHLRTFDGGRCRLLTAYLPSITLCMSVAAVLLIVPAAAHISRDYGFFTRDPTQIGNIPRYAGFLSSLGVMAWTVGAAVSLFTSAVLVSRSRDDADPRFFLFFGGFTALLGWDDLFLIHENFILGEKSLFLVYGAIALTGVVLFRGVFRNEATGFAQAAAAAFLLSLSVDAGQRLIERQIGDIRILIEDGAKFIGAVCWAIFLCKIGAASISRCTHE</sequence>
<gene>
    <name evidence="3" type="ORF">CLV79_107158</name>
    <name evidence="4" type="ORF">LOS8367_02582</name>
</gene>
<feature type="region of interest" description="Disordered" evidence="1">
    <location>
        <begin position="1"/>
        <end position="38"/>
    </location>
</feature>